<dbReference type="PANTHER" id="PTHR43679">
    <property type="entry name" value="OCTANOYLTRANSFERASE LIPM-RELATED"/>
    <property type="match status" value="1"/>
</dbReference>
<name>A0A090KVW5_9BACI</name>
<dbReference type="InterPro" id="IPR004143">
    <property type="entry name" value="BPL_LPL_catalytic"/>
</dbReference>
<dbReference type="GO" id="GO:0009249">
    <property type="term" value="P:protein lipoylation"/>
    <property type="evidence" value="ECO:0007669"/>
    <property type="project" value="UniProtKB-ARBA"/>
</dbReference>
<evidence type="ECO:0000259" key="1">
    <source>
        <dbReference type="PROSITE" id="PS51733"/>
    </source>
</evidence>
<dbReference type="Pfam" id="PF21948">
    <property type="entry name" value="LplA-B_cat"/>
    <property type="match status" value="1"/>
</dbReference>
<dbReference type="Proteomes" id="UP000040576">
    <property type="component" value="Unassembled WGS sequence"/>
</dbReference>
<proteinExistence type="predicted"/>
<feature type="domain" description="BPL/LPL catalytic" evidence="1">
    <location>
        <begin position="32"/>
        <end position="241"/>
    </location>
</feature>
<dbReference type="EC" id="2.3.1.181" evidence="2"/>
<dbReference type="CDD" id="cd16443">
    <property type="entry name" value="LplA"/>
    <property type="match status" value="1"/>
</dbReference>
<dbReference type="EMBL" id="JXLU01000018">
    <property type="protein sequence ID" value="KIO73992.1"/>
    <property type="molecule type" value="Genomic_DNA"/>
</dbReference>
<keyword evidence="2" id="KW-0012">Acyltransferase</keyword>
<keyword evidence="5" id="KW-1185">Reference proteome</keyword>
<dbReference type="EMBL" id="CCRF01000088">
    <property type="protein sequence ID" value="CEE02839.1"/>
    <property type="molecule type" value="Genomic_DNA"/>
</dbReference>
<dbReference type="PANTHER" id="PTHR43679:SF2">
    <property type="entry name" value="OCTANOYL-[GCVH]:PROTEIN N-OCTANOYLTRANSFERASE"/>
    <property type="match status" value="1"/>
</dbReference>
<dbReference type="OrthoDB" id="9774653at2"/>
<evidence type="ECO:0000313" key="2">
    <source>
        <dbReference type="EMBL" id="CEE02839.1"/>
    </source>
</evidence>
<dbReference type="PATRIC" id="fig|35841.6.peg.627"/>
<dbReference type="Proteomes" id="UP000032076">
    <property type="component" value="Unassembled WGS sequence"/>
</dbReference>
<accession>A0A090KVW5</accession>
<dbReference type="InterPro" id="IPR045864">
    <property type="entry name" value="aa-tRNA-synth_II/BPL/LPL"/>
</dbReference>
<sequence length="282" mass="32069">MQTEWAFIDTGHLSAAVNMAFDECLLNWYSQGNIPPTLRFYGWNKPTLSIGYFQRAKTINFDAVKKYDCEFVRRLTGGSAVLHDDELTYSLVISERDPGIPKSVTKAYYVLSQGILEGYRNLGVPAEFAIPKREIDQERSAICFEKPSFYEMIVDGKKICGNAQTRKSGVLMQHGSLPMSLDTDMLFDLFAFSSDEMRKRRKEKFAAKATSIKDVINKTLTYETMVAAFKKGFETGLGIHLSPLTLTDDQWEEIQKLAQSKYATDLWNYYTTKERETIGTGN</sequence>
<dbReference type="SUPFAM" id="SSF55681">
    <property type="entry name" value="Class II aaRS and biotin synthetases"/>
    <property type="match status" value="1"/>
</dbReference>
<dbReference type="GO" id="GO:0033819">
    <property type="term" value="F:lipoyl(octanoyl) transferase activity"/>
    <property type="evidence" value="ECO:0007669"/>
    <property type="project" value="UniProtKB-EC"/>
</dbReference>
<protein>
    <submittedName>
        <fullName evidence="2">Octanoyltransferase LipM</fullName>
        <ecNumber evidence="2">2.3.1.181</ecNumber>
    </submittedName>
</protein>
<dbReference type="eggNOG" id="COG0095">
    <property type="taxonomic scope" value="Bacteria"/>
</dbReference>
<dbReference type="Gene3D" id="3.30.930.10">
    <property type="entry name" value="Bira Bifunctional Protein, Domain 2"/>
    <property type="match status" value="1"/>
</dbReference>
<evidence type="ECO:0000313" key="4">
    <source>
        <dbReference type="Proteomes" id="UP000032076"/>
    </source>
</evidence>
<dbReference type="PROSITE" id="PS51733">
    <property type="entry name" value="BPL_LPL_CATALYTIC"/>
    <property type="match status" value="1"/>
</dbReference>
<evidence type="ECO:0000313" key="3">
    <source>
        <dbReference type="EMBL" id="KIO73992.1"/>
    </source>
</evidence>
<dbReference type="AlphaFoldDB" id="A0A090KVW5"/>
<organism evidence="2 5">
    <name type="scientific">Caldibacillus thermoamylovorans</name>
    <dbReference type="NCBI Taxonomy" id="35841"/>
    <lineage>
        <taxon>Bacteria</taxon>
        <taxon>Bacillati</taxon>
        <taxon>Bacillota</taxon>
        <taxon>Bacilli</taxon>
        <taxon>Bacillales</taxon>
        <taxon>Bacillaceae</taxon>
        <taxon>Caldibacillus</taxon>
    </lineage>
</organism>
<dbReference type="STRING" id="35841.B4167_1717"/>
<reference evidence="3 4" key="2">
    <citation type="submission" date="2015-01" db="EMBL/GenBank/DDBJ databases">
        <title>Draft Genome Sequences of Four Bacillus thermoamylovorans Strains, Isolated From Food Products.</title>
        <authorList>
            <person name="Krawcyk A.O."/>
            <person name="Berendsen E.M."/>
            <person name="Eijlander R.T."/>
            <person name="de Jong A."/>
            <person name="Wells-Bennik M."/>
            <person name="Kuipers O.P."/>
        </authorList>
    </citation>
    <scope>NUCLEOTIDE SEQUENCE [LARGE SCALE GENOMIC DNA]</scope>
    <source>
        <strain evidence="3 4">B4167</strain>
    </source>
</reference>
<reference evidence="2 5" key="1">
    <citation type="submission" date="2014-07" db="EMBL/GenBank/DDBJ databases">
        <authorList>
            <person name="Wibberg Daniel"/>
        </authorList>
    </citation>
    <scope>NUCLEOTIDE SEQUENCE [LARGE SCALE GENOMIC DNA]</scope>
</reference>
<dbReference type="InterPro" id="IPR050664">
    <property type="entry name" value="Octanoyltrans_LipM/LipL"/>
</dbReference>
<gene>
    <name evidence="2" type="primary">lipM</name>
    <name evidence="3" type="ORF">B4167_1717</name>
    <name evidence="2" type="ORF">BT1A1_3052</name>
</gene>
<evidence type="ECO:0000313" key="5">
    <source>
        <dbReference type="Proteomes" id="UP000040576"/>
    </source>
</evidence>
<keyword evidence="2" id="KW-0808">Transferase</keyword>